<comment type="caution">
    <text evidence="2">The sequence shown here is derived from an EMBL/GenBank/DDBJ whole genome shotgun (WGS) entry which is preliminary data.</text>
</comment>
<feature type="compositionally biased region" description="Low complexity" evidence="1">
    <location>
        <begin position="25"/>
        <end position="36"/>
    </location>
</feature>
<evidence type="ECO:0000256" key="1">
    <source>
        <dbReference type="SAM" id="MobiDB-lite"/>
    </source>
</evidence>
<dbReference type="InParanoid" id="A0A401H5F8"/>
<feature type="region of interest" description="Disordered" evidence="1">
    <location>
        <begin position="1"/>
        <end position="74"/>
    </location>
</feature>
<name>A0A401H5F8_9APHY</name>
<feature type="compositionally biased region" description="Polar residues" evidence="1">
    <location>
        <begin position="1"/>
        <end position="15"/>
    </location>
</feature>
<accession>A0A401H5F8</accession>
<proteinExistence type="predicted"/>
<keyword evidence="3" id="KW-1185">Reference proteome</keyword>
<organism evidence="2 3">
    <name type="scientific">Sparassis crispa</name>
    <dbReference type="NCBI Taxonomy" id="139825"/>
    <lineage>
        <taxon>Eukaryota</taxon>
        <taxon>Fungi</taxon>
        <taxon>Dikarya</taxon>
        <taxon>Basidiomycota</taxon>
        <taxon>Agaricomycotina</taxon>
        <taxon>Agaricomycetes</taxon>
        <taxon>Polyporales</taxon>
        <taxon>Sparassidaceae</taxon>
        <taxon>Sparassis</taxon>
    </lineage>
</organism>
<evidence type="ECO:0000313" key="3">
    <source>
        <dbReference type="Proteomes" id="UP000287166"/>
    </source>
</evidence>
<dbReference type="RefSeq" id="XP_027620591.1">
    <property type="nucleotide sequence ID" value="XM_027764790.1"/>
</dbReference>
<dbReference type="Proteomes" id="UP000287166">
    <property type="component" value="Unassembled WGS sequence"/>
</dbReference>
<dbReference type="GeneID" id="38786595"/>
<dbReference type="AlphaFoldDB" id="A0A401H5F8"/>
<protein>
    <submittedName>
        <fullName evidence="2">Uncharacterized protein</fullName>
    </submittedName>
</protein>
<reference evidence="2 3" key="1">
    <citation type="journal article" date="2018" name="Sci. Rep.">
        <title>Genome sequence of the cauliflower mushroom Sparassis crispa (Hanabiratake) and its association with beneficial usage.</title>
        <authorList>
            <person name="Kiyama R."/>
            <person name="Furutani Y."/>
            <person name="Kawaguchi K."/>
            <person name="Nakanishi T."/>
        </authorList>
    </citation>
    <scope>NUCLEOTIDE SEQUENCE [LARGE SCALE GENOMIC DNA]</scope>
</reference>
<evidence type="ECO:0000313" key="2">
    <source>
        <dbReference type="EMBL" id="GBE89678.1"/>
    </source>
</evidence>
<gene>
    <name evidence="2" type="ORF">SCP_1700020</name>
</gene>
<dbReference type="EMBL" id="BFAD01000017">
    <property type="protein sequence ID" value="GBE89678.1"/>
    <property type="molecule type" value="Genomic_DNA"/>
</dbReference>
<sequence length="74" mass="7728">MLRQTTANDGTSVVASATAEKQPRRPSSSRSPGPDAGPRHLTAPSAKPPRITFARCGERPGPVVTPDPRCHNGA</sequence>